<feature type="transmembrane region" description="Helical" evidence="7">
    <location>
        <begin position="368"/>
        <end position="388"/>
    </location>
</feature>
<feature type="domain" description="ABC3 transporter permease C-terminal" evidence="8">
    <location>
        <begin position="639"/>
        <end position="749"/>
    </location>
</feature>
<feature type="transmembrane region" description="Helical" evidence="7">
    <location>
        <begin position="635"/>
        <end position="653"/>
    </location>
</feature>
<evidence type="ECO:0000256" key="5">
    <source>
        <dbReference type="ARBA" id="ARBA00023136"/>
    </source>
</evidence>
<feature type="transmembrane region" description="Helical" evidence="7">
    <location>
        <begin position="338"/>
        <end position="356"/>
    </location>
</feature>
<accession>A0A1C4YB62</accession>
<feature type="transmembrane region" description="Helical" evidence="7">
    <location>
        <begin position="198"/>
        <end position="222"/>
    </location>
</feature>
<keyword evidence="4 7" id="KW-1133">Transmembrane helix</keyword>
<evidence type="ECO:0000256" key="2">
    <source>
        <dbReference type="ARBA" id="ARBA00022475"/>
    </source>
</evidence>
<evidence type="ECO:0000256" key="4">
    <source>
        <dbReference type="ARBA" id="ARBA00022989"/>
    </source>
</evidence>
<dbReference type="EMBL" id="LT607410">
    <property type="protein sequence ID" value="SCF17958.1"/>
    <property type="molecule type" value="Genomic_DNA"/>
</dbReference>
<feature type="transmembrane region" description="Helical" evidence="7">
    <location>
        <begin position="691"/>
        <end position="710"/>
    </location>
</feature>
<evidence type="ECO:0000256" key="7">
    <source>
        <dbReference type="SAM" id="Phobius"/>
    </source>
</evidence>
<gene>
    <name evidence="9" type="ORF">GA0074696_3212</name>
</gene>
<sequence>MSTARRFRGAAADLAMGARMAVGGGRDGWTRAVLTALGVGIGVALLLLAASVPGALDARQARGDARDDLRMGQELAPAANTLLVSMVETEFRGRPVRGRLVRPEGPDAPVPPGLTRLPAPGEAVVSPALRDVLDSPDGALFAPRLGGARITGTIADDGLAGPGEFAFYAGDDELSTERGATRLDRFGGGLPGEGFGPVLMLLVAVIFVVLLLPIAVFLGAAVRFGGERRDRRLAALRLVGADAVMIRRIAAGEAAAGALLGVAVGGALFALGRQLVPLVTLFDLSVYAADVRPPLPLVAVVAVTVPALAVLVSMVALHAVVVEPLGVTRRGVPARRRLWWRLLLPVVGLALLYPLTGIRDDGSAATRYQVAAGAVLLLVGTVTLLPWATELLVRRLRGGPVGWQLAVRRMQLDSATSARLVNGIAVAVAGTIGLQMLFAGVAREFTTATGQDTSRAQVQVQLPAGPNTAAAVHQLVTAAGVTGATSTLTTIANAGDVLHLRVGDCIALAEFARLDRCADGDVFLVQAPEAAAVAPGATLTVDGLARWRVPADARRVPSRPDPAGWEQRDVLITPAALGGATLGELRGEVFLRLDPDAPDAVEHVRNAAATIDPTLGVTTLTEVRENDRFADVRRGLYIGVVVTLLLIAASMLVGTLEQLRERRRLLAMLVAVGTRRTTLGWSVLWQTAVPVLVGLALAVVFGLGLGAVLLRMVQAPVTVAWPVVGLSVALGALTVLLVAGLSLPMLFRLTRPDGLRTE</sequence>
<feature type="region of interest" description="Disordered" evidence="6">
    <location>
        <begin position="98"/>
        <end position="117"/>
    </location>
</feature>
<feature type="domain" description="ABC3 transporter permease C-terminal" evidence="8">
    <location>
        <begin position="205"/>
        <end position="316"/>
    </location>
</feature>
<dbReference type="Proteomes" id="UP000198228">
    <property type="component" value="Chromosome I"/>
</dbReference>
<feature type="transmembrane region" description="Helical" evidence="7">
    <location>
        <begin position="418"/>
        <end position="438"/>
    </location>
</feature>
<feature type="transmembrane region" description="Helical" evidence="7">
    <location>
        <begin position="254"/>
        <end position="275"/>
    </location>
</feature>
<evidence type="ECO:0000313" key="10">
    <source>
        <dbReference type="Proteomes" id="UP000198228"/>
    </source>
</evidence>
<evidence type="ECO:0000256" key="3">
    <source>
        <dbReference type="ARBA" id="ARBA00022692"/>
    </source>
</evidence>
<evidence type="ECO:0000256" key="1">
    <source>
        <dbReference type="ARBA" id="ARBA00004651"/>
    </source>
</evidence>
<protein>
    <submittedName>
        <fullName evidence="9">FtsX-like permease family protein</fullName>
    </submittedName>
</protein>
<dbReference type="RefSeq" id="WP_197700716.1">
    <property type="nucleotide sequence ID" value="NZ_LT607410.1"/>
</dbReference>
<name>A0A1C4YB62_9ACTN</name>
<evidence type="ECO:0000256" key="6">
    <source>
        <dbReference type="SAM" id="MobiDB-lite"/>
    </source>
</evidence>
<dbReference type="PANTHER" id="PTHR30287">
    <property type="entry name" value="MEMBRANE COMPONENT OF PREDICTED ABC SUPERFAMILY METABOLITE UPTAKE TRANSPORTER"/>
    <property type="match status" value="1"/>
</dbReference>
<dbReference type="AlphaFoldDB" id="A0A1C4YB62"/>
<keyword evidence="2" id="KW-1003">Cell membrane</keyword>
<reference evidence="9 10" key="1">
    <citation type="submission" date="2016-06" db="EMBL/GenBank/DDBJ databases">
        <authorList>
            <person name="Kjaerup R.B."/>
            <person name="Dalgaard T.S."/>
            <person name="Juul-Madsen H.R."/>
        </authorList>
    </citation>
    <scope>NUCLEOTIDE SEQUENCE [LARGE SCALE GENOMIC DNA]</scope>
    <source>
        <strain evidence="9 10">DSM 43821</strain>
    </source>
</reference>
<feature type="transmembrane region" description="Helical" evidence="7">
    <location>
        <begin position="29"/>
        <end position="50"/>
    </location>
</feature>
<evidence type="ECO:0000313" key="9">
    <source>
        <dbReference type="EMBL" id="SCF17958.1"/>
    </source>
</evidence>
<dbReference type="PANTHER" id="PTHR30287:SF2">
    <property type="entry name" value="BLL1001 PROTEIN"/>
    <property type="match status" value="1"/>
</dbReference>
<feature type="transmembrane region" description="Helical" evidence="7">
    <location>
        <begin position="722"/>
        <end position="747"/>
    </location>
</feature>
<dbReference type="InterPro" id="IPR038766">
    <property type="entry name" value="Membrane_comp_ABC_pdt"/>
</dbReference>
<dbReference type="GO" id="GO:0005886">
    <property type="term" value="C:plasma membrane"/>
    <property type="evidence" value="ECO:0007669"/>
    <property type="project" value="UniProtKB-SubCell"/>
</dbReference>
<organism evidence="9 10">
    <name type="scientific">Micromonospora purpureochromogenes</name>
    <dbReference type="NCBI Taxonomy" id="47872"/>
    <lineage>
        <taxon>Bacteria</taxon>
        <taxon>Bacillati</taxon>
        <taxon>Actinomycetota</taxon>
        <taxon>Actinomycetes</taxon>
        <taxon>Micromonosporales</taxon>
        <taxon>Micromonosporaceae</taxon>
        <taxon>Micromonospora</taxon>
    </lineage>
</organism>
<dbReference type="InterPro" id="IPR003838">
    <property type="entry name" value="ABC3_permease_C"/>
</dbReference>
<evidence type="ECO:0000259" key="8">
    <source>
        <dbReference type="Pfam" id="PF02687"/>
    </source>
</evidence>
<feature type="transmembrane region" description="Helical" evidence="7">
    <location>
        <begin position="295"/>
        <end position="317"/>
    </location>
</feature>
<keyword evidence="3 7" id="KW-0812">Transmembrane</keyword>
<keyword evidence="5 7" id="KW-0472">Membrane</keyword>
<comment type="subcellular location">
    <subcellularLocation>
        <location evidence="1">Cell membrane</location>
        <topology evidence="1">Multi-pass membrane protein</topology>
    </subcellularLocation>
</comment>
<dbReference type="Pfam" id="PF02687">
    <property type="entry name" value="FtsX"/>
    <property type="match status" value="2"/>
</dbReference>
<proteinExistence type="predicted"/>